<reference evidence="1" key="1">
    <citation type="submission" date="2023-09" db="EMBL/GenBank/DDBJ databases">
        <title>Arcobacter tbilisiensis sp. nov. isolated from chicken meat in Tbilisi, Georgia.</title>
        <authorList>
            <person name="Matthias R."/>
            <person name="Zautner A.E."/>
        </authorList>
    </citation>
    <scope>NUCLEOTIDE SEQUENCE</scope>
    <source>
        <strain evidence="1">LEO 65</strain>
        <plasmid evidence="1">p82_LEO_65</plasmid>
    </source>
</reference>
<dbReference type="AlphaFoldDB" id="A0AA96E1A0"/>
<organism evidence="1">
    <name type="scientific">Arcobacter sp. AZ-2023</name>
    <dbReference type="NCBI Taxonomy" id="3074453"/>
    <lineage>
        <taxon>Bacteria</taxon>
        <taxon>Pseudomonadati</taxon>
        <taxon>Campylobacterota</taxon>
        <taxon>Epsilonproteobacteria</taxon>
        <taxon>Campylobacterales</taxon>
        <taxon>Arcobacteraceae</taxon>
        <taxon>Arcobacter</taxon>
    </lineage>
</organism>
<name>A0AA96E1A0_9BACT</name>
<evidence type="ECO:0000313" key="1">
    <source>
        <dbReference type="EMBL" id="WNL37318.1"/>
    </source>
</evidence>
<gene>
    <name evidence="1" type="ORF">RMQ66_11310</name>
</gene>
<sequence>MITKCYLDKKLINIGKQQKDGISTSFKGDGLVNLFLFDFNAYLFGRKVKVLSDIELNINTTSDTVSLFDEDVLKIVKNM</sequence>
<protein>
    <submittedName>
        <fullName evidence="1">Uncharacterized protein</fullName>
    </submittedName>
</protein>
<accession>A0AA96E1A0</accession>
<keyword evidence="1" id="KW-0614">Plasmid</keyword>
<geneLocation type="plasmid" evidence="1">
    <name>p82_LEO_65</name>
</geneLocation>
<dbReference type="EMBL" id="CP134843">
    <property type="protein sequence ID" value="WNL37318.1"/>
    <property type="molecule type" value="Genomic_DNA"/>
</dbReference>
<proteinExistence type="predicted"/>